<feature type="region of interest" description="Disordered" evidence="1">
    <location>
        <begin position="1089"/>
        <end position="1108"/>
    </location>
</feature>
<keyword evidence="3" id="KW-1185">Reference proteome</keyword>
<feature type="region of interest" description="Disordered" evidence="1">
    <location>
        <begin position="1172"/>
        <end position="1227"/>
    </location>
</feature>
<gene>
    <name evidence="2" type="ORF">TCAL_02120</name>
</gene>
<evidence type="ECO:0000256" key="1">
    <source>
        <dbReference type="SAM" id="MobiDB-lite"/>
    </source>
</evidence>
<protein>
    <submittedName>
        <fullName evidence="2">Uncharacterized protein</fullName>
    </submittedName>
</protein>
<feature type="compositionally biased region" description="Polar residues" evidence="1">
    <location>
        <begin position="173"/>
        <end position="199"/>
    </location>
</feature>
<feature type="compositionally biased region" description="Polar residues" evidence="1">
    <location>
        <begin position="1090"/>
        <end position="1100"/>
    </location>
</feature>
<feature type="region of interest" description="Disordered" evidence="1">
    <location>
        <begin position="162"/>
        <end position="280"/>
    </location>
</feature>
<sequence>MQGVSSPSVHANTATPSEQPALSHASLDIVPPVFPLERSDFSRLSTDELSLTSEQRRVSFNSDISVKRIPKPRHYKTLPLTLKRDELESGPFASAVRQEPPTSEKDIASEARLILTQLEGVQCSVSPTPNSTSSGFGTPTGVLPHSASSVVRSASCGAAAGGSNTVFGPSHSKVGSSASFHTNKRPNLNSNASCSSTQSYHHHRPLWKQSSEQLEQHHQQRKIPTQTSSKFITNRTSSGGSASNEDSSWQSSGVHSATEDSYRSSSLTSTLSRRPLHEDDLTSQLRREQNSLYGLHALNNLDIAVNGRVVNSMPSYQEIRRQISLENSTGSDRHLHNQSPPAVKRNQVLSPPKPPRKSTSVSPIPPVKRSSMEVIHYAQPVSSRGNPGQSAKMVSSVMEQLSQDAKFRRGMMANSAMEDDDITSTMTSSYSSQNLRRSPTRNLAPSPSRISPSRTCMTDTELLRSPTEVLYAVSDKHKHHHNERLADSASQTIHNDIHPRYHQPPSHHHRTSRASSREDLLSDVPSSYRNGELNNRVMSRSADPYRYRDDDKENNFKARIQVVSPDRVASVDRFNRKPYKTTINTATDNIQYRGNTLNNKNNSNLYQKNHHHSYRNRSSETEHYKVPKNKAPVEYFGNGSIRPASVQSLQYHDSDQSSINPYNGQSRFASTRLVKNADTVNSKRHHSQHHLNGRELDREGRTIRRSTEGRGRTYSGCSTSPDRETSPDRYSKPKAPPRSYSYIQNRSPSSSPTRPPRSRSSPAKEIIGNVIRRATNHSGPPRQVERTPSNRAQTSARHPIKDIRRVHNDFRREHSSPSIRATEESEDRLSKFTEYRGDDSSSYNQRVDRRGSSVAYDHRRQNDDYSSVEDRERGQSLPPGATIDSIRDFYKSSQFKSMYALPPSPSRPAPVLDRAPSTSTLSRRDHSVGRSKRPNRVSISEGEITDDANRIGSLQRPRPPKVMNSAAAMSQHGSHRPIPPARKASTKRQAPSPPGQPRLIRRVVSSDRDERGHHGMTDQMRRVASADRGLQHPPARKPLGRQTSMGEPLDSSFSESDGLIPEQRPWSSVSEEELEFEIDALTNELDRAPSMSQLSTTSSRLRPMSHRSAATTTVIHLHQPKERRGNAIIYDKTPTLSYTFIQDRVNDSGRRWTAAQSDLESDYRRDLATSGLHHEARGRDGGGGGGGGGSIAGINSGTLRKRSLDRRRDSGASPVGRASSTAREEERRKVLEIEEERLRREREVQLRRNAAIGRSNSRVNRAGLTSQGLGPKSRSRQLLDDHESQYSGHSSSSAMRKDPIKVNRVEPHNRIIRVKRNPSNAASANGALNGGARSTLNRKKMPGSVTSSINSSESEQGSQGAGGSNANAQRSVFLHAACVADIPTPAEKRIPPPRALSAESRENLNRNATQGTGGGPPQSNLKNSKKISRSISLLAPWKPRNVQRNQEIHYNNGAMFNGGGGGGASGKPPRPPPVARRSATMQRDKKSASSSDLLQSDPLPPPQSPPSPEMPMVIGEQRSGVRAATNGAGGKPSSKVSRSVSMPKDSRLAGWFKKRKRV</sequence>
<feature type="region of interest" description="Disordered" evidence="1">
    <location>
        <begin position="649"/>
        <end position="668"/>
    </location>
</feature>
<feature type="compositionally biased region" description="Basic and acidic residues" evidence="1">
    <location>
        <begin position="799"/>
        <end position="839"/>
    </location>
</feature>
<feature type="compositionally biased region" description="Polar residues" evidence="1">
    <location>
        <begin position="1257"/>
        <end position="1268"/>
    </location>
</feature>
<feature type="compositionally biased region" description="Pro residues" evidence="1">
    <location>
        <begin position="1498"/>
        <end position="1509"/>
    </location>
</feature>
<feature type="compositionally biased region" description="Basic and acidic residues" evidence="1">
    <location>
        <begin position="543"/>
        <end position="552"/>
    </location>
</feature>
<feature type="region of interest" description="Disordered" evidence="1">
    <location>
        <begin position="423"/>
        <end position="454"/>
    </location>
</feature>
<feature type="compositionally biased region" description="Low complexity" evidence="1">
    <location>
        <begin position="1347"/>
        <end position="1366"/>
    </location>
</feature>
<feature type="compositionally biased region" description="Polar residues" evidence="1">
    <location>
        <begin position="1041"/>
        <end position="1055"/>
    </location>
</feature>
<feature type="region of interest" description="Disordered" evidence="1">
    <location>
        <begin position="496"/>
        <end position="552"/>
    </location>
</feature>
<dbReference type="OMA" id="KFTEYRG"/>
<comment type="caution">
    <text evidence="2">The sequence shown here is derived from an EMBL/GenBank/DDBJ whole genome shotgun (WGS) entry which is preliminary data.</text>
</comment>
<dbReference type="OrthoDB" id="6512771at2759"/>
<name>A0A553N8H2_TIGCA</name>
<accession>A0A553N8H2</accession>
<feature type="compositionally biased region" description="Basic and acidic residues" evidence="1">
    <location>
        <begin position="846"/>
        <end position="874"/>
    </location>
</feature>
<feature type="compositionally biased region" description="Gly residues" evidence="1">
    <location>
        <begin position="1456"/>
        <end position="1465"/>
    </location>
</feature>
<feature type="region of interest" description="Disordered" evidence="1">
    <location>
        <begin position="327"/>
        <end position="366"/>
    </location>
</feature>
<feature type="compositionally biased region" description="Low complexity" evidence="1">
    <location>
        <begin position="1319"/>
        <end position="1334"/>
    </location>
</feature>
<evidence type="ECO:0000313" key="3">
    <source>
        <dbReference type="Proteomes" id="UP000318571"/>
    </source>
</evidence>
<feature type="compositionally biased region" description="Polar residues" evidence="1">
    <location>
        <begin position="786"/>
        <end position="796"/>
    </location>
</feature>
<organism evidence="2 3">
    <name type="scientific">Tigriopus californicus</name>
    <name type="common">Marine copepod</name>
    <dbReference type="NCBI Taxonomy" id="6832"/>
    <lineage>
        <taxon>Eukaryota</taxon>
        <taxon>Metazoa</taxon>
        <taxon>Ecdysozoa</taxon>
        <taxon>Arthropoda</taxon>
        <taxon>Crustacea</taxon>
        <taxon>Multicrustacea</taxon>
        <taxon>Hexanauplia</taxon>
        <taxon>Copepoda</taxon>
        <taxon>Harpacticoida</taxon>
        <taxon>Harpacticidae</taxon>
        <taxon>Tigriopus</taxon>
    </lineage>
</organism>
<feature type="compositionally biased region" description="Basic residues" evidence="1">
    <location>
        <begin position="682"/>
        <end position="691"/>
    </location>
</feature>
<feature type="compositionally biased region" description="Polar residues" evidence="1">
    <location>
        <begin position="1"/>
        <end position="20"/>
    </location>
</feature>
<feature type="compositionally biased region" description="Basic and acidic residues" evidence="1">
    <location>
        <begin position="721"/>
        <end position="731"/>
    </location>
</feature>
<feature type="region of interest" description="Disordered" evidence="1">
    <location>
        <begin position="899"/>
        <end position="1068"/>
    </location>
</feature>
<feature type="compositionally biased region" description="Polar residues" evidence="1">
    <location>
        <begin position="222"/>
        <end position="236"/>
    </location>
</feature>
<reference evidence="2 3" key="1">
    <citation type="journal article" date="2018" name="Nat. Ecol. Evol.">
        <title>Genomic signatures of mitonuclear coevolution across populations of Tigriopus californicus.</title>
        <authorList>
            <person name="Barreto F.S."/>
            <person name="Watson E.T."/>
            <person name="Lima T.G."/>
            <person name="Willett C.S."/>
            <person name="Edmands S."/>
            <person name="Li W."/>
            <person name="Burton R.S."/>
        </authorList>
    </citation>
    <scope>NUCLEOTIDE SEQUENCE [LARGE SCALE GENOMIC DNA]</scope>
    <source>
        <strain evidence="2 3">San Diego</strain>
    </source>
</reference>
<proteinExistence type="predicted"/>
<feature type="compositionally biased region" description="Polar residues" evidence="1">
    <location>
        <begin position="524"/>
        <end position="538"/>
    </location>
</feature>
<feature type="compositionally biased region" description="Basic and acidic residues" evidence="1">
    <location>
        <begin position="1004"/>
        <end position="1025"/>
    </location>
</feature>
<feature type="compositionally biased region" description="Basic and acidic residues" evidence="1">
    <location>
        <begin position="692"/>
        <end position="711"/>
    </location>
</feature>
<feature type="compositionally biased region" description="Low complexity" evidence="1">
    <location>
        <begin position="237"/>
        <end position="248"/>
    </location>
</feature>
<feature type="region of interest" description="Disordered" evidence="1">
    <location>
        <begin position="1405"/>
        <end position="1424"/>
    </location>
</feature>
<feature type="region of interest" description="Disordered" evidence="1">
    <location>
        <begin position="1451"/>
        <end position="1558"/>
    </location>
</feature>
<feature type="compositionally biased region" description="Gly residues" evidence="1">
    <location>
        <begin position="1181"/>
        <end position="1191"/>
    </location>
</feature>
<feature type="region of interest" description="Disordered" evidence="1">
    <location>
        <begin position="679"/>
        <end position="883"/>
    </location>
</feature>
<dbReference type="EMBL" id="VCGU01000459">
    <property type="protein sequence ID" value="TRY61715.1"/>
    <property type="molecule type" value="Genomic_DNA"/>
</dbReference>
<evidence type="ECO:0000313" key="2">
    <source>
        <dbReference type="EMBL" id="TRY61715.1"/>
    </source>
</evidence>
<feature type="region of interest" description="Disordered" evidence="1">
    <location>
        <begin position="600"/>
        <end position="628"/>
    </location>
</feature>
<feature type="compositionally biased region" description="Low complexity" evidence="1">
    <location>
        <begin position="263"/>
        <end position="273"/>
    </location>
</feature>
<feature type="compositionally biased region" description="Basic and acidic residues" evidence="1">
    <location>
        <begin position="1295"/>
        <end position="1309"/>
    </location>
</feature>
<dbReference type="Proteomes" id="UP000318571">
    <property type="component" value="Chromosome 8"/>
</dbReference>
<feature type="region of interest" description="Disordered" evidence="1">
    <location>
        <begin position="1"/>
        <end position="26"/>
    </location>
</feature>
<feature type="region of interest" description="Disordered" evidence="1">
    <location>
        <begin position="1257"/>
        <end position="1366"/>
    </location>
</feature>